<dbReference type="SUPFAM" id="SSF53067">
    <property type="entry name" value="Actin-like ATPase domain"/>
    <property type="match status" value="2"/>
</dbReference>
<evidence type="ECO:0000256" key="2">
    <source>
        <dbReference type="ARBA" id="ARBA00022741"/>
    </source>
</evidence>
<reference evidence="4 5" key="1">
    <citation type="submission" date="2022-06" db="EMBL/GenBank/DDBJ databases">
        <title>Endosaccharibacter gen. nov., sp. nov., endophytic bacteria isolated from sugarcane.</title>
        <authorList>
            <person name="Pitiwittayakul N."/>
            <person name="Yukphan P."/>
            <person name="Charoenyingcharoen P."/>
            <person name="Tanasupawat S."/>
        </authorList>
    </citation>
    <scope>NUCLEOTIDE SEQUENCE [LARGE SCALE GENOMIC DNA]</scope>
    <source>
        <strain evidence="4 5">KSS8</strain>
    </source>
</reference>
<dbReference type="EMBL" id="JAMSKV010000020">
    <property type="protein sequence ID" value="MCQ8279997.1"/>
    <property type="molecule type" value="Genomic_DNA"/>
</dbReference>
<dbReference type="InterPro" id="IPR013126">
    <property type="entry name" value="Hsp_70_fam"/>
</dbReference>
<protein>
    <submittedName>
        <fullName evidence="4">Hsp70 family protein</fullName>
    </submittedName>
</protein>
<organism evidence="4 5">
    <name type="scientific">Endosaccharibacter trunci</name>
    <dbReference type="NCBI Taxonomy" id="2812733"/>
    <lineage>
        <taxon>Bacteria</taxon>
        <taxon>Pseudomonadati</taxon>
        <taxon>Pseudomonadota</taxon>
        <taxon>Alphaproteobacteria</taxon>
        <taxon>Acetobacterales</taxon>
        <taxon>Acetobacteraceae</taxon>
        <taxon>Endosaccharibacter</taxon>
    </lineage>
</organism>
<dbReference type="PANTHER" id="PTHR42749">
    <property type="entry name" value="CELL SHAPE-DETERMINING PROTEIN MREB"/>
    <property type="match status" value="1"/>
</dbReference>
<sequence length="425" mass="45674">MAALVGIDFGTTNSVVAIPRADGGIESARFALGPDMLDTFRTVLCFWQDRDAGSAPRHAAGPGAIEAYLDDATDSRLVMSMKTYLAQRSFKETRIFGRPMTLETLVAVFLRELLRSAGLDPAETCVVAGRPVRFAGETADDALGETRLLAAFKEAGIGQVETALEPEAAGYRFARTLRNPATVLIGDFGGGTSDFSVLRFEPGTPGRVTSLGHSGIGIAGDTFDYRVIDRVVSPLLGKGDIYTVMGKELPVPPEYFSNFARWHRLSLMRAPRTLREIEEVARLSAHPERLRGLIRLIEEEQGYALYRAVSAAKAELSRDTTATLRFHGGGLAIEQTIARDAFEEWIAADLARLDNTVADALAVSGVTADAVDRVFLTGGTSFVPAVRRLFEHRFGAEKVSAGGEFVSVAEGLALIGLDRGMSASG</sequence>
<dbReference type="PANTHER" id="PTHR42749:SF1">
    <property type="entry name" value="CELL SHAPE-DETERMINING PROTEIN MREB"/>
    <property type="match status" value="1"/>
</dbReference>
<evidence type="ECO:0000313" key="5">
    <source>
        <dbReference type="Proteomes" id="UP001524587"/>
    </source>
</evidence>
<evidence type="ECO:0000256" key="1">
    <source>
        <dbReference type="ARBA" id="ARBA00007381"/>
    </source>
</evidence>
<dbReference type="Proteomes" id="UP001524587">
    <property type="component" value="Unassembled WGS sequence"/>
</dbReference>
<dbReference type="PROSITE" id="PS01036">
    <property type="entry name" value="HSP70_3"/>
    <property type="match status" value="1"/>
</dbReference>
<accession>A0ABT1WAV4</accession>
<name>A0ABT1WAV4_9PROT</name>
<evidence type="ECO:0000256" key="3">
    <source>
        <dbReference type="ARBA" id="ARBA00022840"/>
    </source>
</evidence>
<comment type="caution">
    <text evidence="4">The sequence shown here is derived from an EMBL/GenBank/DDBJ whole genome shotgun (WGS) entry which is preliminary data.</text>
</comment>
<dbReference type="InterPro" id="IPR043129">
    <property type="entry name" value="ATPase_NBD"/>
</dbReference>
<dbReference type="PRINTS" id="PR00301">
    <property type="entry name" value="HEATSHOCK70"/>
</dbReference>
<keyword evidence="2" id="KW-0547">Nucleotide-binding</keyword>
<comment type="similarity">
    <text evidence="1">Belongs to the heat shock protein 70 family.</text>
</comment>
<gene>
    <name evidence="4" type="ORF">NFI95_16260</name>
</gene>
<keyword evidence="3" id="KW-0067">ATP-binding</keyword>
<dbReference type="Gene3D" id="3.90.640.10">
    <property type="entry name" value="Actin, Chain A, domain 4"/>
    <property type="match status" value="2"/>
</dbReference>
<dbReference type="CDD" id="cd10231">
    <property type="entry name" value="ASKHA_NBD_HSP70_YegD-like"/>
    <property type="match status" value="1"/>
</dbReference>
<dbReference type="InterPro" id="IPR042054">
    <property type="entry name" value="YegD-like"/>
</dbReference>
<evidence type="ECO:0000313" key="4">
    <source>
        <dbReference type="EMBL" id="MCQ8279997.1"/>
    </source>
</evidence>
<dbReference type="InterPro" id="IPR018181">
    <property type="entry name" value="Heat_shock_70_CS"/>
</dbReference>
<proteinExistence type="inferred from homology"/>
<dbReference type="Pfam" id="PF00012">
    <property type="entry name" value="HSP70"/>
    <property type="match status" value="1"/>
</dbReference>
<dbReference type="RefSeq" id="WP_422865486.1">
    <property type="nucleotide sequence ID" value="NZ_JAMSKV010000020.1"/>
</dbReference>
<dbReference type="Gene3D" id="3.30.420.40">
    <property type="match status" value="3"/>
</dbReference>
<keyword evidence="5" id="KW-1185">Reference proteome</keyword>